<dbReference type="PANTHER" id="PTHR47473:SF1">
    <property type="entry name" value="METHYLTRANSFERASE DOMAIN-CONTAINING PROTEIN"/>
    <property type="match status" value="1"/>
</dbReference>
<dbReference type="GO" id="GO:0016740">
    <property type="term" value="F:transferase activity"/>
    <property type="evidence" value="ECO:0007669"/>
    <property type="project" value="UniProtKB-KW"/>
</dbReference>
<dbReference type="AlphaFoldDB" id="A0A176S711"/>
<sequence length="156" mass="18022">MSTASSQLLKTAVYQDRLMSREGLLQRLFSRWFNGFVYNQIWEDPKVDLQALDLKDDSQILTIASGGCNILNYLIEKPKRLVAVDLNRLWQAIARVGRPGSRIIFRTASSQSPIETALPTELRTRFVYEKELKLCISKIVQRSMVVSIFTIYQRHK</sequence>
<name>A0A176S711_9GAMM</name>
<evidence type="ECO:0000313" key="2">
    <source>
        <dbReference type="Proteomes" id="UP000076962"/>
    </source>
</evidence>
<dbReference type="InterPro" id="IPR021829">
    <property type="entry name" value="DUF3419"/>
</dbReference>
<gene>
    <name evidence="1" type="ORF">THIOM_000471</name>
</gene>
<reference evidence="1 2" key="1">
    <citation type="submission" date="2016-05" db="EMBL/GenBank/DDBJ databases">
        <title>Single-cell genome of chain-forming Candidatus Thiomargarita nelsonii and comparison to other large sulfur-oxidizing bacteria.</title>
        <authorList>
            <person name="Winkel M."/>
            <person name="Salman V."/>
            <person name="Woyke T."/>
            <person name="Schulz-Vogt H."/>
            <person name="Richter M."/>
            <person name="Flood B."/>
            <person name="Bailey J."/>
            <person name="Amann R."/>
            <person name="Mussmann M."/>
        </authorList>
    </citation>
    <scope>NUCLEOTIDE SEQUENCE [LARGE SCALE GENOMIC DNA]</scope>
    <source>
        <strain evidence="1 2">THI036</strain>
    </source>
</reference>
<accession>A0A176S711</accession>
<dbReference type="EMBL" id="LUTY01000213">
    <property type="protein sequence ID" value="OAD23688.1"/>
    <property type="molecule type" value="Genomic_DNA"/>
</dbReference>
<keyword evidence="1" id="KW-0808">Transferase</keyword>
<dbReference type="PANTHER" id="PTHR47473">
    <property type="entry name" value="BTA1P"/>
    <property type="match status" value="1"/>
</dbReference>
<dbReference type="Proteomes" id="UP000076962">
    <property type="component" value="Unassembled WGS sequence"/>
</dbReference>
<organism evidence="1 2">
    <name type="scientific">Candidatus Thiomargarita nelsonii</name>
    <dbReference type="NCBI Taxonomy" id="1003181"/>
    <lineage>
        <taxon>Bacteria</taxon>
        <taxon>Pseudomonadati</taxon>
        <taxon>Pseudomonadota</taxon>
        <taxon>Gammaproteobacteria</taxon>
        <taxon>Thiotrichales</taxon>
        <taxon>Thiotrichaceae</taxon>
        <taxon>Thiomargarita</taxon>
    </lineage>
</organism>
<evidence type="ECO:0000313" key="1">
    <source>
        <dbReference type="EMBL" id="OAD23688.1"/>
    </source>
</evidence>
<keyword evidence="2" id="KW-1185">Reference proteome</keyword>
<proteinExistence type="predicted"/>
<protein>
    <submittedName>
        <fullName evidence="1">S-adenosylmethionine:diacylglycerol 3-amino-3-carboxypropyl transferase protein</fullName>
    </submittedName>
</protein>
<comment type="caution">
    <text evidence="1">The sequence shown here is derived from an EMBL/GenBank/DDBJ whole genome shotgun (WGS) entry which is preliminary data.</text>
</comment>
<dbReference type="Pfam" id="PF11899">
    <property type="entry name" value="DUF3419"/>
    <property type="match status" value="1"/>
</dbReference>